<dbReference type="OrthoDB" id="566658at2759"/>
<feature type="domain" description="Glycoside hydrolase family 5" evidence="10">
    <location>
        <begin position="198"/>
        <end position="328"/>
    </location>
</feature>
<evidence type="ECO:0000313" key="11">
    <source>
        <dbReference type="EMBL" id="PSC67810.1"/>
    </source>
</evidence>
<dbReference type="Pfam" id="PF26410">
    <property type="entry name" value="GH5_mannosidase"/>
    <property type="match status" value="2"/>
</dbReference>
<dbReference type="Proteomes" id="UP000239649">
    <property type="component" value="Unassembled WGS sequence"/>
</dbReference>
<feature type="non-terminal residue" evidence="11">
    <location>
        <position position="1"/>
    </location>
</feature>
<sequence length="394" mass="43423">GFIRVAGNQFVDDTCAEFRLADKIDEQGGKALDFIIAEAGKFGIRLTINLLNLWKPANGVPSFEKWCGTEGSQARPRPDLEPPGLNVTPDQRLQQPYDWLMLPKCRDQVKQYFSMLVGRVNTVTGVAYRDDPTIMSWNLLNEPRCKYCGTEAIDSWYGDMAAHLKSVDPNHMVTTGQEGFFAEGDPLERFNPGGKSDGNPSLWGPRSGQDFRANHAHAAIDYAVIHMWPDNWREPNYDINWARDWITSHAQARAWTAAGGGASAAAEIGKPLVLEEFGKEASEGQITSVRDPWYQMVHGLVEDSLATGGSLRAALFWQWDGTWSPMGNRPETSNHVHVDDTTFTAHIKPFAKSMAEGPRAAVPGCTPRTGPAEPVVQSFEGDKPAAKAGRKLLA</sequence>
<evidence type="ECO:0000313" key="12">
    <source>
        <dbReference type="Proteomes" id="UP000239649"/>
    </source>
</evidence>
<keyword evidence="7 11" id="KW-0378">Hydrolase</keyword>
<gene>
    <name evidence="11" type="ORF">C2E20_8548</name>
</gene>
<dbReference type="GO" id="GO:0005576">
    <property type="term" value="C:extracellular region"/>
    <property type="evidence" value="ECO:0007669"/>
    <property type="project" value="UniProtKB-SubCell"/>
</dbReference>
<evidence type="ECO:0000256" key="6">
    <source>
        <dbReference type="ARBA" id="ARBA00022729"/>
    </source>
</evidence>
<proteinExistence type="inferred from homology"/>
<dbReference type="InterPro" id="IPR001547">
    <property type="entry name" value="Glyco_hydro_5"/>
</dbReference>
<accession>A0A2P6V140</accession>
<dbReference type="InterPro" id="IPR045053">
    <property type="entry name" value="MAN-like"/>
</dbReference>
<dbReference type="SUPFAM" id="SSF51445">
    <property type="entry name" value="(Trans)glycosidases"/>
    <property type="match status" value="1"/>
</dbReference>
<keyword evidence="8" id="KW-0326">Glycosidase</keyword>
<evidence type="ECO:0000256" key="8">
    <source>
        <dbReference type="ARBA" id="ARBA00023295"/>
    </source>
</evidence>
<evidence type="ECO:0000256" key="3">
    <source>
        <dbReference type="ARBA" id="ARBA00005641"/>
    </source>
</evidence>
<keyword evidence="6" id="KW-0732">Signal</keyword>
<evidence type="ECO:0000256" key="9">
    <source>
        <dbReference type="SAM" id="MobiDB-lite"/>
    </source>
</evidence>
<name>A0A2P6V140_9CHLO</name>
<dbReference type="PANTHER" id="PTHR31451">
    <property type="match status" value="1"/>
</dbReference>
<organism evidence="11 12">
    <name type="scientific">Micractinium conductrix</name>
    <dbReference type="NCBI Taxonomy" id="554055"/>
    <lineage>
        <taxon>Eukaryota</taxon>
        <taxon>Viridiplantae</taxon>
        <taxon>Chlorophyta</taxon>
        <taxon>core chlorophytes</taxon>
        <taxon>Trebouxiophyceae</taxon>
        <taxon>Chlorellales</taxon>
        <taxon>Chlorellaceae</taxon>
        <taxon>Chlorella clade</taxon>
        <taxon>Micractinium</taxon>
    </lineage>
</organism>
<evidence type="ECO:0000256" key="4">
    <source>
        <dbReference type="ARBA" id="ARBA00012706"/>
    </source>
</evidence>
<dbReference type="AlphaFoldDB" id="A0A2P6V140"/>
<keyword evidence="12" id="KW-1185">Reference proteome</keyword>
<evidence type="ECO:0000256" key="2">
    <source>
        <dbReference type="ARBA" id="ARBA00004613"/>
    </source>
</evidence>
<dbReference type="EC" id="3.2.1.78" evidence="4"/>
<comment type="subcellular location">
    <subcellularLocation>
        <location evidence="2">Secreted</location>
    </subcellularLocation>
</comment>
<evidence type="ECO:0000256" key="7">
    <source>
        <dbReference type="ARBA" id="ARBA00022801"/>
    </source>
</evidence>
<dbReference type="InterPro" id="IPR017853">
    <property type="entry name" value="GH"/>
</dbReference>
<evidence type="ECO:0000256" key="5">
    <source>
        <dbReference type="ARBA" id="ARBA00022525"/>
    </source>
</evidence>
<dbReference type="PANTHER" id="PTHR31451:SF39">
    <property type="entry name" value="MANNAN ENDO-1,4-BETA-MANNOSIDASE 1"/>
    <property type="match status" value="1"/>
</dbReference>
<feature type="domain" description="Glycoside hydrolase family 5" evidence="10">
    <location>
        <begin position="25"/>
        <end position="182"/>
    </location>
</feature>
<feature type="region of interest" description="Disordered" evidence="9">
    <location>
        <begin position="363"/>
        <end position="394"/>
    </location>
</feature>
<comment type="similarity">
    <text evidence="3">Belongs to the glycosyl hydrolase 5 (cellulase A) family.</text>
</comment>
<evidence type="ECO:0000256" key="1">
    <source>
        <dbReference type="ARBA" id="ARBA00001678"/>
    </source>
</evidence>
<dbReference type="GO" id="GO:0016985">
    <property type="term" value="F:mannan endo-1,4-beta-mannosidase activity"/>
    <property type="evidence" value="ECO:0007669"/>
    <property type="project" value="UniProtKB-EC"/>
</dbReference>
<evidence type="ECO:0000259" key="10">
    <source>
        <dbReference type="Pfam" id="PF26410"/>
    </source>
</evidence>
<dbReference type="Gene3D" id="3.20.20.80">
    <property type="entry name" value="Glycosidases"/>
    <property type="match status" value="1"/>
</dbReference>
<keyword evidence="5" id="KW-0964">Secreted</keyword>
<comment type="caution">
    <text evidence="11">The sequence shown here is derived from an EMBL/GenBank/DDBJ whole genome shotgun (WGS) entry which is preliminary data.</text>
</comment>
<comment type="catalytic activity">
    <reaction evidence="1">
        <text>Random hydrolysis of (1-&gt;4)-beta-D-mannosidic linkages in mannans, galactomannans and glucomannans.</text>
        <dbReference type="EC" id="3.2.1.78"/>
    </reaction>
</comment>
<dbReference type="EMBL" id="LHPF02000047">
    <property type="protein sequence ID" value="PSC67810.1"/>
    <property type="molecule type" value="Genomic_DNA"/>
</dbReference>
<protein>
    <recommendedName>
        <fullName evidence="4">mannan endo-1,4-beta-mannosidase</fullName>
        <ecNumber evidence="4">3.2.1.78</ecNumber>
    </recommendedName>
</protein>
<reference evidence="11 12" key="1">
    <citation type="journal article" date="2018" name="Plant J.">
        <title>Genome sequences of Chlorella sorokiniana UTEX 1602 and Micractinium conductrix SAG 241.80: implications to maltose excretion by a green alga.</title>
        <authorList>
            <person name="Arriola M.B."/>
            <person name="Velmurugan N."/>
            <person name="Zhang Y."/>
            <person name="Plunkett M.H."/>
            <person name="Hondzo H."/>
            <person name="Barney B.M."/>
        </authorList>
    </citation>
    <scope>NUCLEOTIDE SEQUENCE [LARGE SCALE GENOMIC DNA]</scope>
    <source>
        <strain evidence="11 12">SAG 241.80</strain>
    </source>
</reference>